<reference evidence="1 2" key="1">
    <citation type="journal article" date="2019" name="Sci. Rep.">
        <title>Orb-weaving spider Araneus ventricosus genome elucidates the spidroin gene catalogue.</title>
        <authorList>
            <person name="Kono N."/>
            <person name="Nakamura H."/>
            <person name="Ohtoshi R."/>
            <person name="Moran D.A.P."/>
            <person name="Shinohara A."/>
            <person name="Yoshida Y."/>
            <person name="Fujiwara M."/>
            <person name="Mori M."/>
            <person name="Tomita M."/>
            <person name="Arakawa K."/>
        </authorList>
    </citation>
    <scope>NUCLEOTIDE SEQUENCE [LARGE SCALE GENOMIC DNA]</scope>
</reference>
<sequence length="37" mass="4407">MQSDEVPVTNYKREALADDRELVGFMSKWMTAHKYMK</sequence>
<gene>
    <name evidence="1" type="ORF">AVEN_90336_1</name>
</gene>
<comment type="caution">
    <text evidence="1">The sequence shown here is derived from an EMBL/GenBank/DDBJ whole genome shotgun (WGS) entry which is preliminary data.</text>
</comment>
<dbReference type="EMBL" id="BGPR01288791">
    <property type="protein sequence ID" value="GBN41300.1"/>
    <property type="molecule type" value="Genomic_DNA"/>
</dbReference>
<accession>A0A4Y2NSD8</accession>
<protein>
    <submittedName>
        <fullName evidence="1">Uncharacterized protein</fullName>
    </submittedName>
</protein>
<dbReference type="Proteomes" id="UP000499080">
    <property type="component" value="Unassembled WGS sequence"/>
</dbReference>
<organism evidence="1 2">
    <name type="scientific">Araneus ventricosus</name>
    <name type="common">Orbweaver spider</name>
    <name type="synonym">Epeira ventricosa</name>
    <dbReference type="NCBI Taxonomy" id="182803"/>
    <lineage>
        <taxon>Eukaryota</taxon>
        <taxon>Metazoa</taxon>
        <taxon>Ecdysozoa</taxon>
        <taxon>Arthropoda</taxon>
        <taxon>Chelicerata</taxon>
        <taxon>Arachnida</taxon>
        <taxon>Araneae</taxon>
        <taxon>Araneomorphae</taxon>
        <taxon>Entelegynae</taxon>
        <taxon>Araneoidea</taxon>
        <taxon>Araneidae</taxon>
        <taxon>Araneus</taxon>
    </lineage>
</organism>
<proteinExistence type="predicted"/>
<evidence type="ECO:0000313" key="1">
    <source>
        <dbReference type="EMBL" id="GBN41300.1"/>
    </source>
</evidence>
<keyword evidence="2" id="KW-1185">Reference proteome</keyword>
<feature type="non-terminal residue" evidence="1">
    <location>
        <position position="37"/>
    </location>
</feature>
<dbReference type="AlphaFoldDB" id="A0A4Y2NSD8"/>
<name>A0A4Y2NSD8_ARAVE</name>
<evidence type="ECO:0000313" key="2">
    <source>
        <dbReference type="Proteomes" id="UP000499080"/>
    </source>
</evidence>